<name>A0A251RHL3_PRUPE</name>
<keyword evidence="2" id="KW-1185">Reference proteome</keyword>
<evidence type="ECO:0000313" key="1">
    <source>
        <dbReference type="EMBL" id="ONI35564.1"/>
    </source>
</evidence>
<gene>
    <name evidence="1" type="ORF">PRUPE_1G543100</name>
</gene>
<organism evidence="1 2">
    <name type="scientific">Prunus persica</name>
    <name type="common">Peach</name>
    <name type="synonym">Amygdalus persica</name>
    <dbReference type="NCBI Taxonomy" id="3760"/>
    <lineage>
        <taxon>Eukaryota</taxon>
        <taxon>Viridiplantae</taxon>
        <taxon>Streptophyta</taxon>
        <taxon>Embryophyta</taxon>
        <taxon>Tracheophyta</taxon>
        <taxon>Spermatophyta</taxon>
        <taxon>Magnoliopsida</taxon>
        <taxon>eudicotyledons</taxon>
        <taxon>Gunneridae</taxon>
        <taxon>Pentapetalae</taxon>
        <taxon>rosids</taxon>
        <taxon>fabids</taxon>
        <taxon>Rosales</taxon>
        <taxon>Rosaceae</taxon>
        <taxon>Amygdaloideae</taxon>
        <taxon>Amygdaleae</taxon>
        <taxon>Prunus</taxon>
    </lineage>
</organism>
<dbReference type="AlphaFoldDB" id="A0A251RHL3"/>
<protein>
    <submittedName>
        <fullName evidence="1">Uncharacterized protein</fullName>
    </submittedName>
</protein>
<accession>A0A251RHL3</accession>
<reference evidence="1 2" key="1">
    <citation type="journal article" date="2013" name="Nat. Genet.">
        <title>The high-quality draft genome of peach (Prunus persica) identifies unique patterns of genetic diversity, domestication and genome evolution.</title>
        <authorList>
            <consortium name="International Peach Genome Initiative"/>
            <person name="Verde I."/>
            <person name="Abbott A.G."/>
            <person name="Scalabrin S."/>
            <person name="Jung S."/>
            <person name="Shu S."/>
            <person name="Marroni F."/>
            <person name="Zhebentyayeva T."/>
            <person name="Dettori M.T."/>
            <person name="Grimwood J."/>
            <person name="Cattonaro F."/>
            <person name="Zuccolo A."/>
            <person name="Rossini L."/>
            <person name="Jenkins J."/>
            <person name="Vendramin E."/>
            <person name="Meisel L.A."/>
            <person name="Decroocq V."/>
            <person name="Sosinski B."/>
            <person name="Prochnik S."/>
            <person name="Mitros T."/>
            <person name="Policriti A."/>
            <person name="Cipriani G."/>
            <person name="Dondini L."/>
            <person name="Ficklin S."/>
            <person name="Goodstein D.M."/>
            <person name="Xuan P."/>
            <person name="Del Fabbro C."/>
            <person name="Aramini V."/>
            <person name="Copetti D."/>
            <person name="Gonzalez S."/>
            <person name="Horner D.S."/>
            <person name="Falchi R."/>
            <person name="Lucas S."/>
            <person name="Mica E."/>
            <person name="Maldonado J."/>
            <person name="Lazzari B."/>
            <person name="Bielenberg D."/>
            <person name="Pirona R."/>
            <person name="Miculan M."/>
            <person name="Barakat A."/>
            <person name="Testolin R."/>
            <person name="Stella A."/>
            <person name="Tartarini S."/>
            <person name="Tonutti P."/>
            <person name="Arus P."/>
            <person name="Orellana A."/>
            <person name="Wells C."/>
            <person name="Main D."/>
            <person name="Vizzotto G."/>
            <person name="Silva H."/>
            <person name="Salamini F."/>
            <person name="Schmutz J."/>
            <person name="Morgante M."/>
            <person name="Rokhsar D.S."/>
        </authorList>
    </citation>
    <scope>NUCLEOTIDE SEQUENCE [LARGE SCALE GENOMIC DNA]</scope>
    <source>
        <strain evidence="2">cv. Nemared</strain>
    </source>
</reference>
<dbReference type="Proteomes" id="UP000006882">
    <property type="component" value="Chromosome G1"/>
</dbReference>
<sequence>MCFLYGRGSHACSMFILSSTQNLNIIFWLHIQTCRNFDMCALLNVKCRYDIAC</sequence>
<dbReference type="Gramene" id="ONI35564">
    <property type="protein sequence ID" value="ONI35564"/>
    <property type="gene ID" value="PRUPE_1G543100"/>
</dbReference>
<dbReference type="EMBL" id="CM007651">
    <property type="protein sequence ID" value="ONI35564.1"/>
    <property type="molecule type" value="Genomic_DNA"/>
</dbReference>
<evidence type="ECO:0000313" key="2">
    <source>
        <dbReference type="Proteomes" id="UP000006882"/>
    </source>
</evidence>
<proteinExistence type="predicted"/>